<reference evidence="4" key="1">
    <citation type="submission" date="2025-08" db="UniProtKB">
        <authorList>
            <consortium name="RefSeq"/>
        </authorList>
    </citation>
    <scope>IDENTIFICATION</scope>
    <source>
        <tissue evidence="4">Gonads</tissue>
    </source>
</reference>
<feature type="region of interest" description="Disordered" evidence="1">
    <location>
        <begin position="71"/>
        <end position="129"/>
    </location>
</feature>
<dbReference type="KEGG" id="soy:115885620"/>
<dbReference type="SUPFAM" id="SSF47565">
    <property type="entry name" value="Insect pheromone/odorant-binding proteins"/>
    <property type="match status" value="1"/>
</dbReference>
<feature type="compositionally biased region" description="Low complexity" evidence="1">
    <location>
        <begin position="165"/>
        <end position="175"/>
    </location>
</feature>
<protein>
    <submittedName>
        <fullName evidence="4">GATA zinc finger domain-containing protein 14-like isoform X1</fullName>
    </submittedName>
</protein>
<proteinExistence type="predicted"/>
<organism evidence="3 4">
    <name type="scientific">Sitophilus oryzae</name>
    <name type="common">Rice weevil</name>
    <name type="synonym">Curculio oryzae</name>
    <dbReference type="NCBI Taxonomy" id="7048"/>
    <lineage>
        <taxon>Eukaryota</taxon>
        <taxon>Metazoa</taxon>
        <taxon>Ecdysozoa</taxon>
        <taxon>Arthropoda</taxon>
        <taxon>Hexapoda</taxon>
        <taxon>Insecta</taxon>
        <taxon>Pterygota</taxon>
        <taxon>Neoptera</taxon>
        <taxon>Endopterygota</taxon>
        <taxon>Coleoptera</taxon>
        <taxon>Polyphaga</taxon>
        <taxon>Cucujiformia</taxon>
        <taxon>Curculionidae</taxon>
        <taxon>Dryophthorinae</taxon>
        <taxon>Sitophilus</taxon>
    </lineage>
</organism>
<feature type="compositionally biased region" description="Low complexity" evidence="1">
    <location>
        <begin position="219"/>
        <end position="246"/>
    </location>
</feature>
<keyword evidence="2" id="KW-0732">Signal</keyword>
<feature type="chain" id="PRO_5026979439" evidence="2">
    <location>
        <begin position="26"/>
        <end position="351"/>
    </location>
</feature>
<sequence length="351" mass="40709">MVYKSKLYLCLIFLMSLSLLRNCLGDEKETIKLGLRNNTNYRSQNRSTRNDGNEDENILRVEARKFLKQCGSKRNDSENENNYDINFNQGNGGSVYDSRNNDRNSRNSNRYGRSQNWNSQYNQGSQNTNRYKQGERFNQRQNFNYPGMTTPYGSSNQNYGGYPDSSNYNSRRNNYGAGNPYAPQGNSFNYEESQNNNPYNGYNGYSSGSNNNQRTSQCGPNNNDRNYGRNNNYNGNNNDDANRNPYNMYNMHRLKRYNHSDSDDKKDDDDDDDECVSQCIFGYLQLLDEDRTPSESMVIKWLQDHISGSDINRIKALRDARRCFARLITTDTEDGCEFSTELAKCLELHIE</sequence>
<dbReference type="AlphaFoldDB" id="A0A6J2Y9B0"/>
<dbReference type="Gene3D" id="1.10.238.20">
    <property type="entry name" value="Pheromone/general odorant binding protein domain"/>
    <property type="match status" value="1"/>
</dbReference>
<accession>A0A6J2Y9B0</accession>
<dbReference type="InterPro" id="IPR006170">
    <property type="entry name" value="PBP/GOBP"/>
</dbReference>
<name>A0A6J2Y9B0_SITOR</name>
<dbReference type="Proteomes" id="UP000504635">
    <property type="component" value="Unplaced"/>
</dbReference>
<dbReference type="GO" id="GO:0005549">
    <property type="term" value="F:odorant binding"/>
    <property type="evidence" value="ECO:0007669"/>
    <property type="project" value="InterPro"/>
</dbReference>
<feature type="compositionally biased region" description="Low complexity" evidence="1">
    <location>
        <begin position="195"/>
        <end position="212"/>
    </location>
</feature>
<dbReference type="InterPro" id="IPR036728">
    <property type="entry name" value="PBP_GOBP_sf"/>
</dbReference>
<feature type="signal peptide" evidence="2">
    <location>
        <begin position="1"/>
        <end position="25"/>
    </location>
</feature>
<gene>
    <name evidence="4" type="primary">LOC115885620</name>
</gene>
<evidence type="ECO:0000313" key="4">
    <source>
        <dbReference type="RefSeq" id="XP_030760443.1"/>
    </source>
</evidence>
<dbReference type="GeneID" id="115885620"/>
<feature type="compositionally biased region" description="Polar residues" evidence="1">
    <location>
        <begin position="80"/>
        <end position="89"/>
    </location>
</feature>
<keyword evidence="3" id="KW-1185">Reference proteome</keyword>
<dbReference type="OrthoDB" id="6774671at2759"/>
<dbReference type="InParanoid" id="A0A6J2Y9B0"/>
<evidence type="ECO:0000256" key="1">
    <source>
        <dbReference type="SAM" id="MobiDB-lite"/>
    </source>
</evidence>
<dbReference type="RefSeq" id="XP_030760443.1">
    <property type="nucleotide sequence ID" value="XM_030904583.1"/>
</dbReference>
<evidence type="ECO:0000313" key="3">
    <source>
        <dbReference type="Proteomes" id="UP000504635"/>
    </source>
</evidence>
<feature type="region of interest" description="Disordered" evidence="1">
    <location>
        <begin position="141"/>
        <end position="246"/>
    </location>
</feature>
<feature type="compositionally biased region" description="Polar residues" evidence="1">
    <location>
        <begin position="184"/>
        <end position="194"/>
    </location>
</feature>
<dbReference type="Pfam" id="PF01395">
    <property type="entry name" value="PBP_GOBP"/>
    <property type="match status" value="1"/>
</dbReference>
<evidence type="ECO:0000256" key="2">
    <source>
        <dbReference type="SAM" id="SignalP"/>
    </source>
</evidence>
<feature type="compositionally biased region" description="Polar residues" evidence="1">
    <location>
        <begin position="115"/>
        <end position="129"/>
    </location>
</feature>